<keyword evidence="14" id="KW-0547">Nucleotide-binding</keyword>
<proteinExistence type="inferred from homology"/>
<comment type="function">
    <text evidence="2 12">Catalyzes the synthesis of 5,6-dihydrouridine (D), a modified base found in the D-loop of most tRNAs, via the reduction of the C5-C6 double bond in target uridines.</text>
</comment>
<dbReference type="EMBL" id="ATCF01000034">
    <property type="protein sequence ID" value="EPD97657.1"/>
    <property type="molecule type" value="Genomic_DNA"/>
</dbReference>
<dbReference type="GO" id="GO:0050660">
    <property type="term" value="F:flavin adenine dinucleotide binding"/>
    <property type="evidence" value="ECO:0007669"/>
    <property type="project" value="InterPro"/>
</dbReference>
<accession>S3BU17</accession>
<dbReference type="EC" id="1.3.1.-" evidence="12"/>
<name>S3BU17_9BURK</name>
<evidence type="ECO:0000256" key="13">
    <source>
        <dbReference type="PIRSR" id="PIRSR006621-1"/>
    </source>
</evidence>
<evidence type="ECO:0000256" key="9">
    <source>
        <dbReference type="ARBA" id="ARBA00023002"/>
    </source>
</evidence>
<comment type="cofactor">
    <cofactor evidence="1 12 14">
        <name>FMN</name>
        <dbReference type="ChEBI" id="CHEBI:58210"/>
    </cofactor>
</comment>
<keyword evidence="17" id="KW-1185">Reference proteome</keyword>
<evidence type="ECO:0000256" key="14">
    <source>
        <dbReference type="PIRSR" id="PIRSR006621-2"/>
    </source>
</evidence>
<evidence type="ECO:0000256" key="4">
    <source>
        <dbReference type="ARBA" id="ARBA00022630"/>
    </source>
</evidence>
<evidence type="ECO:0000313" key="17">
    <source>
        <dbReference type="Proteomes" id="UP000014400"/>
    </source>
</evidence>
<dbReference type="Gene3D" id="3.20.20.70">
    <property type="entry name" value="Aldolase class I"/>
    <property type="match status" value="1"/>
</dbReference>
<feature type="domain" description="DUS-like FMN-binding" evidence="15">
    <location>
        <begin position="1"/>
        <end position="305"/>
    </location>
</feature>
<dbReference type="PIRSF" id="PIRSF006621">
    <property type="entry name" value="Dus"/>
    <property type="match status" value="1"/>
</dbReference>
<evidence type="ECO:0000256" key="2">
    <source>
        <dbReference type="ARBA" id="ARBA00002790"/>
    </source>
</evidence>
<dbReference type="HOGENOM" id="CLU_013299_0_1_4"/>
<keyword evidence="9 12" id="KW-0560">Oxidoreductase</keyword>
<dbReference type="Proteomes" id="UP000014400">
    <property type="component" value="Unassembled WGS sequence"/>
</dbReference>
<dbReference type="InterPro" id="IPR024036">
    <property type="entry name" value="tRNA-dHydroUridine_Synthase_C"/>
</dbReference>
<feature type="binding site" evidence="14">
    <location>
        <position position="58"/>
    </location>
    <ligand>
        <name>FMN</name>
        <dbReference type="ChEBI" id="CHEBI:58210"/>
    </ligand>
</feature>
<comment type="catalytic activity">
    <reaction evidence="10">
        <text>a 5,6-dihydrouridine in tRNA + NADP(+) = a uridine in tRNA + NADPH + H(+)</text>
        <dbReference type="Rhea" id="RHEA:23624"/>
        <dbReference type="Rhea" id="RHEA-COMP:13339"/>
        <dbReference type="Rhea" id="RHEA-COMP:13887"/>
        <dbReference type="ChEBI" id="CHEBI:15378"/>
        <dbReference type="ChEBI" id="CHEBI:57783"/>
        <dbReference type="ChEBI" id="CHEBI:58349"/>
        <dbReference type="ChEBI" id="CHEBI:65315"/>
        <dbReference type="ChEBI" id="CHEBI:74443"/>
    </reaction>
</comment>
<keyword evidence="8" id="KW-0694">RNA-binding</keyword>
<dbReference type="PANTHER" id="PTHR45846:SF1">
    <property type="entry name" value="TRNA-DIHYDROURIDINE(47) SYNTHASE [NAD(P)(+)]-LIKE"/>
    <property type="match status" value="1"/>
</dbReference>
<dbReference type="Pfam" id="PF01207">
    <property type="entry name" value="Dus"/>
    <property type="match status" value="1"/>
</dbReference>
<reference evidence="16 17" key="1">
    <citation type="submission" date="2013-04" db="EMBL/GenBank/DDBJ databases">
        <title>The Genome Sequence of Sutterella wadsworthensis HGA0223.</title>
        <authorList>
            <consortium name="The Broad Institute Genomics Platform"/>
            <person name="Earl A."/>
            <person name="Ward D."/>
            <person name="Feldgarden M."/>
            <person name="Gevers D."/>
            <person name="Schmidt T.M."/>
            <person name="Dover J."/>
            <person name="Dai D."/>
            <person name="Walker B."/>
            <person name="Young S."/>
            <person name="Zeng Q."/>
            <person name="Gargeya S."/>
            <person name="Fitzgerald M."/>
            <person name="Haas B."/>
            <person name="Abouelleil A."/>
            <person name="Allen A.W."/>
            <person name="Alvarado L."/>
            <person name="Arachchi H.M."/>
            <person name="Berlin A.M."/>
            <person name="Chapman S.B."/>
            <person name="Gainer-Dewar J."/>
            <person name="Goldberg J."/>
            <person name="Griggs A."/>
            <person name="Gujja S."/>
            <person name="Hansen M."/>
            <person name="Howarth C."/>
            <person name="Imamovic A."/>
            <person name="Ireland A."/>
            <person name="Larimer J."/>
            <person name="McCowan C."/>
            <person name="Murphy C."/>
            <person name="Pearson M."/>
            <person name="Poon T.W."/>
            <person name="Priest M."/>
            <person name="Roberts A."/>
            <person name="Saif S."/>
            <person name="Shea T."/>
            <person name="Sisk P."/>
            <person name="Sykes S."/>
            <person name="Wortman J."/>
            <person name="Nusbaum C."/>
            <person name="Birren B."/>
        </authorList>
    </citation>
    <scope>NUCLEOTIDE SEQUENCE [LARGE SCALE GENOMIC DNA]</scope>
    <source>
        <strain evidence="16 17">HGA0223</strain>
    </source>
</reference>
<dbReference type="eggNOG" id="COG0042">
    <property type="taxonomic scope" value="Bacteria"/>
</dbReference>
<feature type="active site" description="Proton donor" evidence="13">
    <location>
        <position position="88"/>
    </location>
</feature>
<comment type="caution">
    <text evidence="16">The sequence shown here is derived from an EMBL/GenBank/DDBJ whole genome shotgun (WGS) entry which is preliminary data.</text>
</comment>
<dbReference type="PANTHER" id="PTHR45846">
    <property type="entry name" value="TRNA-DIHYDROURIDINE(47) SYNTHASE [NAD(P)(+)]-LIKE"/>
    <property type="match status" value="1"/>
</dbReference>
<comment type="catalytic activity">
    <reaction evidence="11">
        <text>a 5,6-dihydrouridine in tRNA + NAD(+) = a uridine in tRNA + NADH + H(+)</text>
        <dbReference type="Rhea" id="RHEA:54452"/>
        <dbReference type="Rhea" id="RHEA-COMP:13339"/>
        <dbReference type="Rhea" id="RHEA-COMP:13887"/>
        <dbReference type="ChEBI" id="CHEBI:15378"/>
        <dbReference type="ChEBI" id="CHEBI:57540"/>
        <dbReference type="ChEBI" id="CHEBI:57945"/>
        <dbReference type="ChEBI" id="CHEBI:65315"/>
        <dbReference type="ChEBI" id="CHEBI:74443"/>
    </reaction>
</comment>
<dbReference type="PATRIC" id="fig|1203554.3.peg.2216"/>
<gene>
    <name evidence="16" type="ORF">HMPREF1476_02133</name>
</gene>
<evidence type="ECO:0000256" key="3">
    <source>
        <dbReference type="ARBA" id="ARBA00022555"/>
    </source>
</evidence>
<dbReference type="InterPro" id="IPR035587">
    <property type="entry name" value="DUS-like_FMN-bd"/>
</dbReference>
<evidence type="ECO:0000256" key="5">
    <source>
        <dbReference type="ARBA" id="ARBA00022643"/>
    </source>
</evidence>
<evidence type="ECO:0000256" key="8">
    <source>
        <dbReference type="ARBA" id="ARBA00022884"/>
    </source>
</evidence>
<dbReference type="SUPFAM" id="SSF51395">
    <property type="entry name" value="FMN-linked oxidoreductases"/>
    <property type="match status" value="1"/>
</dbReference>
<evidence type="ECO:0000259" key="15">
    <source>
        <dbReference type="Pfam" id="PF01207"/>
    </source>
</evidence>
<dbReference type="Gene3D" id="1.10.1200.80">
    <property type="entry name" value="Putative flavin oxidoreducatase, domain 2"/>
    <property type="match status" value="1"/>
</dbReference>
<sequence>MLAPMAGYSDKPFREIVREWGADYAVAEMTASREDLRCRAKSLTRWVERDEPGLHVVQLLGADPVVMTEAAKAAEDDGADVVDINMGCPAKKVLNTDCGSALMKNECLTAEIFEAVRAAVEIPVTLKIRTGWDREHKNAPEIARIAEECGIAMLVIHGRTRADGFRGDAEYDTIARIKAERGIPVVANGDIVSGVKAQAVLRACGADGLMIGRGAVGRPWLFAEVRAALEGRAWKPLENGAVLRHLLHHRAKHFDYYGARHGIVTFRKHLCAYLKPFSDPLELRPKLLRETDPQVQKALVEQFFSETAPAH</sequence>
<keyword evidence="4 12" id="KW-0285">Flavoprotein</keyword>
<evidence type="ECO:0000256" key="11">
    <source>
        <dbReference type="ARBA" id="ARBA00048802"/>
    </source>
</evidence>
<dbReference type="InterPro" id="IPR018517">
    <property type="entry name" value="tRNA_hU_synthase_CS"/>
</dbReference>
<comment type="similarity">
    <text evidence="12">Belongs to the dus family.</text>
</comment>
<organism evidence="16 17">
    <name type="scientific">Sutterella wadsworthensis HGA0223</name>
    <dbReference type="NCBI Taxonomy" id="1203554"/>
    <lineage>
        <taxon>Bacteria</taxon>
        <taxon>Pseudomonadati</taxon>
        <taxon>Pseudomonadota</taxon>
        <taxon>Betaproteobacteria</taxon>
        <taxon>Burkholderiales</taxon>
        <taxon>Sutterellaceae</taxon>
        <taxon>Sutterella</taxon>
    </lineage>
</organism>
<keyword evidence="5 12" id="KW-0288">FMN</keyword>
<evidence type="ECO:0000256" key="7">
    <source>
        <dbReference type="ARBA" id="ARBA00022857"/>
    </source>
</evidence>
<evidence type="ECO:0000256" key="1">
    <source>
        <dbReference type="ARBA" id="ARBA00001917"/>
    </source>
</evidence>
<dbReference type="NCBIfam" id="TIGR00737">
    <property type="entry name" value="nifR3_yhdG"/>
    <property type="match status" value="1"/>
</dbReference>
<feature type="binding site" evidence="14">
    <location>
        <begin position="212"/>
        <end position="213"/>
    </location>
    <ligand>
        <name>FMN</name>
        <dbReference type="ChEBI" id="CHEBI:58210"/>
    </ligand>
</feature>
<dbReference type="InterPro" id="IPR004652">
    <property type="entry name" value="DusB-like"/>
</dbReference>
<dbReference type="AlphaFoldDB" id="S3BU17"/>
<dbReference type="InterPro" id="IPR001269">
    <property type="entry name" value="DUS_fam"/>
</dbReference>
<evidence type="ECO:0000256" key="10">
    <source>
        <dbReference type="ARBA" id="ARBA00048205"/>
    </source>
</evidence>
<protein>
    <recommendedName>
        <fullName evidence="12">tRNA-dihydrouridine synthase</fullName>
        <ecNumber evidence="12">1.3.1.-</ecNumber>
    </recommendedName>
</protein>
<evidence type="ECO:0000313" key="16">
    <source>
        <dbReference type="EMBL" id="EPD97657.1"/>
    </source>
</evidence>
<dbReference type="CDD" id="cd02801">
    <property type="entry name" value="DUS_like_FMN"/>
    <property type="match status" value="1"/>
</dbReference>
<evidence type="ECO:0000256" key="12">
    <source>
        <dbReference type="PIRNR" id="PIRNR006621"/>
    </source>
</evidence>
<keyword evidence="3" id="KW-0820">tRNA-binding</keyword>
<feature type="binding site" evidence="14">
    <location>
        <begin position="4"/>
        <end position="6"/>
    </location>
    <ligand>
        <name>FMN</name>
        <dbReference type="ChEBI" id="CHEBI:58210"/>
    </ligand>
</feature>
<dbReference type="InterPro" id="IPR013785">
    <property type="entry name" value="Aldolase_TIM"/>
</dbReference>
<dbReference type="PROSITE" id="PS01136">
    <property type="entry name" value="UPF0034"/>
    <property type="match status" value="1"/>
</dbReference>
<dbReference type="STRING" id="1203554.HMPREF1476_02133"/>
<keyword evidence="7" id="KW-0521">NADP</keyword>
<dbReference type="GO" id="GO:0017150">
    <property type="term" value="F:tRNA dihydrouridine synthase activity"/>
    <property type="evidence" value="ECO:0007669"/>
    <property type="project" value="InterPro"/>
</dbReference>
<evidence type="ECO:0000256" key="6">
    <source>
        <dbReference type="ARBA" id="ARBA00022694"/>
    </source>
</evidence>
<dbReference type="GO" id="GO:0000049">
    <property type="term" value="F:tRNA binding"/>
    <property type="evidence" value="ECO:0007669"/>
    <property type="project" value="UniProtKB-KW"/>
</dbReference>
<keyword evidence="6 12" id="KW-0819">tRNA processing</keyword>
<feature type="binding site" evidence="14">
    <location>
        <position position="127"/>
    </location>
    <ligand>
        <name>FMN</name>
        <dbReference type="ChEBI" id="CHEBI:58210"/>
    </ligand>
</feature>
<feature type="binding site" evidence="14">
    <location>
        <position position="157"/>
    </location>
    <ligand>
        <name>FMN</name>
        <dbReference type="ChEBI" id="CHEBI:58210"/>
    </ligand>
</feature>